<dbReference type="Gene3D" id="3.40.50.880">
    <property type="match status" value="1"/>
</dbReference>
<reference evidence="4 5" key="1">
    <citation type="submission" date="2019-02" db="EMBL/GenBank/DDBJ databases">
        <title>Deep-cultivation of Planctomycetes and their phenomic and genomic characterization uncovers novel biology.</title>
        <authorList>
            <person name="Wiegand S."/>
            <person name="Jogler M."/>
            <person name="Boedeker C."/>
            <person name="Pinto D."/>
            <person name="Vollmers J."/>
            <person name="Rivas-Marin E."/>
            <person name="Kohn T."/>
            <person name="Peeters S.H."/>
            <person name="Heuer A."/>
            <person name="Rast P."/>
            <person name="Oberbeckmann S."/>
            <person name="Bunk B."/>
            <person name="Jeske O."/>
            <person name="Meyerdierks A."/>
            <person name="Storesund J.E."/>
            <person name="Kallscheuer N."/>
            <person name="Luecker S."/>
            <person name="Lage O.M."/>
            <person name="Pohl T."/>
            <person name="Merkel B.J."/>
            <person name="Hornburger P."/>
            <person name="Mueller R.-W."/>
            <person name="Bruemmer F."/>
            <person name="Labrenz M."/>
            <person name="Spormann A.M."/>
            <person name="Op den Camp H."/>
            <person name="Overmann J."/>
            <person name="Amann R."/>
            <person name="Jetten M.S.M."/>
            <person name="Mascher T."/>
            <person name="Medema M.H."/>
            <person name="Devos D.P."/>
            <person name="Kaster A.-K."/>
            <person name="Ovreas L."/>
            <person name="Rohde M."/>
            <person name="Galperin M.Y."/>
            <person name="Jogler C."/>
        </authorList>
    </citation>
    <scope>NUCLEOTIDE SEQUENCE [LARGE SCALE GENOMIC DNA]</scope>
    <source>
        <strain evidence="4 5">ETA_A1</strain>
    </source>
</reference>
<dbReference type="Proteomes" id="UP000319576">
    <property type="component" value="Chromosome"/>
</dbReference>
<evidence type="ECO:0008006" key="6">
    <source>
        <dbReference type="Google" id="ProtNLM"/>
    </source>
</evidence>
<evidence type="ECO:0000313" key="4">
    <source>
        <dbReference type="EMBL" id="QDU19244.1"/>
    </source>
</evidence>
<dbReference type="AlphaFoldDB" id="A0A517XP14"/>
<feature type="region of interest" description="Disordered" evidence="1">
    <location>
        <begin position="360"/>
        <end position="379"/>
    </location>
</feature>
<sequence precursor="true">MPAAPRLLLAAALLAALAGPARADQPTVAAVRVGLPAAADDAPPVAKFATWAPVFVELTGAAAGDELVVESPDADGVTAALSVPIDPAARRHLTYVRPAAGAADTVVFVRRSGVAVSAPFRVTGLRPRDPLTYVVLGLGSRLPGFDLPRPTADDEAPPTGPLRGGRVDVAAITELALLPDHWVGYDAADLVVLTTATGDLFEQLLSPAGERKRAALLEWVRRGGRIVVSAGEKARLLAGLRELLPAVAKAAEPTRNTNRLALYWSARESSQTSTMAGNLNARGAGFPVANLELTRPGRVLIPPPARQADDKDIIAAQGGFGLGRVTLIGFDLDRAPYTEFASRAEFWDWVLREAGAARASVGSEGKPRPPSTGPTDDEDELGVALRTHVDTFDGVPVVSFGWVAVLIVFYLLLVGPVEFYLLRRVIGRAELTWVTFPAIVLTVCVLAYLTADAIKGRELRVNAVEVIDVVPESGRVYGTGWYGVFSPRIDTYSVAVSPAEKWAAPGTDGDPVLSWVGGPRGGRASLLRRRYEVRTGPGEIAESLAGVPIPVWSSRAFAGNWSAPLDAPAPVAESRLEHPPGDPSKAVGTFVTRMPLPELMDAVAFYAGQAFPLGTLVPDQEVRLVLDRGQPATQYLQERATLPEILARVPGADRGAKAPPPPAPGQALPLWGVLFHEAALRNDEGVIPRNASLRRLDQSWRLSAENRHEVIVVARAPLIAGPGADLTGGPWSAARLWLKAPPGGTRPAVPGVGRTETYVRLYLPVK</sequence>
<evidence type="ECO:0000313" key="5">
    <source>
        <dbReference type="Proteomes" id="UP000319576"/>
    </source>
</evidence>
<evidence type="ECO:0000256" key="3">
    <source>
        <dbReference type="SAM" id="SignalP"/>
    </source>
</evidence>
<gene>
    <name evidence="4" type="ORF">ETAA1_11500</name>
</gene>
<protein>
    <recommendedName>
        <fullName evidence="6">DUF4350 domain-containing protein</fullName>
    </recommendedName>
</protein>
<dbReference type="RefSeq" id="WP_145235094.1">
    <property type="nucleotide sequence ID" value="NZ_CP036273.1"/>
</dbReference>
<keyword evidence="2" id="KW-0812">Transmembrane</keyword>
<name>A0A517XP14_9BACT</name>
<keyword evidence="2" id="KW-0472">Membrane</keyword>
<keyword evidence="5" id="KW-1185">Reference proteome</keyword>
<evidence type="ECO:0000256" key="1">
    <source>
        <dbReference type="SAM" id="MobiDB-lite"/>
    </source>
</evidence>
<dbReference type="KEGG" id="uli:ETAA1_11500"/>
<proteinExistence type="predicted"/>
<dbReference type="OrthoDB" id="267661at2"/>
<organism evidence="4 5">
    <name type="scientific">Urbifossiella limnaea</name>
    <dbReference type="NCBI Taxonomy" id="2528023"/>
    <lineage>
        <taxon>Bacteria</taxon>
        <taxon>Pseudomonadati</taxon>
        <taxon>Planctomycetota</taxon>
        <taxon>Planctomycetia</taxon>
        <taxon>Gemmatales</taxon>
        <taxon>Gemmataceae</taxon>
        <taxon>Urbifossiella</taxon>
    </lineage>
</organism>
<feature type="signal peptide" evidence="3">
    <location>
        <begin position="1"/>
        <end position="23"/>
    </location>
</feature>
<feature type="chain" id="PRO_5021904660" description="DUF4350 domain-containing protein" evidence="3">
    <location>
        <begin position="24"/>
        <end position="766"/>
    </location>
</feature>
<keyword evidence="2" id="KW-1133">Transmembrane helix</keyword>
<dbReference type="InterPro" id="IPR029062">
    <property type="entry name" value="Class_I_gatase-like"/>
</dbReference>
<dbReference type="EMBL" id="CP036273">
    <property type="protein sequence ID" value="QDU19244.1"/>
    <property type="molecule type" value="Genomic_DNA"/>
</dbReference>
<feature type="transmembrane region" description="Helical" evidence="2">
    <location>
        <begin position="400"/>
        <end position="421"/>
    </location>
</feature>
<keyword evidence="3" id="KW-0732">Signal</keyword>
<accession>A0A517XP14</accession>
<feature type="transmembrane region" description="Helical" evidence="2">
    <location>
        <begin position="433"/>
        <end position="451"/>
    </location>
</feature>
<evidence type="ECO:0000256" key="2">
    <source>
        <dbReference type="SAM" id="Phobius"/>
    </source>
</evidence>